<dbReference type="SUPFAM" id="SSF52047">
    <property type="entry name" value="RNI-like"/>
    <property type="match status" value="1"/>
</dbReference>
<dbReference type="InterPro" id="IPR012171">
    <property type="entry name" value="Fatty_acid_desaturase"/>
</dbReference>
<evidence type="ECO:0000313" key="3">
    <source>
        <dbReference type="Proteomes" id="UP000035681"/>
    </source>
</evidence>
<feature type="transmembrane region" description="Helical" evidence="1">
    <location>
        <begin position="714"/>
        <end position="737"/>
    </location>
</feature>
<dbReference type="InterPro" id="IPR005804">
    <property type="entry name" value="FA_desaturase_dom"/>
</dbReference>
<evidence type="ECO:0000259" key="2">
    <source>
        <dbReference type="PROSITE" id="PS50181"/>
    </source>
</evidence>
<dbReference type="WBParaSite" id="TCONS_00013487.p1">
    <property type="protein sequence ID" value="TCONS_00013487.p1"/>
    <property type="gene ID" value="XLOC_008176"/>
</dbReference>
<dbReference type="AlphaFoldDB" id="A0AAF5DLG9"/>
<dbReference type="GO" id="GO:0006629">
    <property type="term" value="P:lipid metabolic process"/>
    <property type="evidence" value="ECO:0007669"/>
    <property type="project" value="InterPro"/>
</dbReference>
<feature type="transmembrane region" description="Helical" evidence="1">
    <location>
        <begin position="880"/>
        <end position="897"/>
    </location>
</feature>
<feature type="transmembrane region" description="Helical" evidence="1">
    <location>
        <begin position="1172"/>
        <end position="1196"/>
    </location>
</feature>
<proteinExistence type="predicted"/>
<sequence length="1341" mass="157475">MDQNRTLNNKQNWRFHIPQNSLLRKRMLQGGLISVQRSPNPIKNYQDPIKENKKEIPINNNRSVFQTSKISALIISNATKINSVLYLFDNLLLTNSKIIYNNNKNIPDGDDYIRKAELNWTAKKKHFRDTEEWKIKKARIISKIKAMGKINLAFIISKMQTIETLPDKLLEHIFSYLNPYQKLTVGKICKKWRQIIQGPALWLSISFRPNHGGLQVHNVDHFTQLIGIRFTETRSCELATDLITCNVLHEMANKCLKLEHLTLDFSTAMQLHDFTDLQFFPSRLKSLTLCLSENIFLEGFLRKVYTFVSCVENLHIVGTYEKVEDEEEEVYETVNMHKLKQYMPNLRVVNLWGVPFINDEHVDAISSNCAHLECLCVNYCNKVTGSCLKLVLQRCKKLRSLFLAHAKLDNTILKGIEWEKTQIEELDIRGTELKEDTISYILCRLPFIRWLDASFLENFTDQVMDEWMNSGSLKNLQYLNLDTCDSLNEPILTDFVMRYGQQILGLILGGHHKLLEYFWMNMIPNLRNINILVMGIAEDCCPKVNAKIHIDQFIDCIAQNCPKLTRFEIRWDDETLRFSDKSSKFIDVLRMKCLKLHSMVLSDGQYYELVRSNFERADRMSVVRTREMCKTGKTIIYTLILLRDYIIVMSSTTQTKTLLKENKQKKEFPTLEEIKKAIPAECWEKNALKSISYLVLDYALIAGMYFALPLSEGYGGFLGLCVWYWLIGMFGSSLFIVGHDCGHTNFSNYTWLNDLCGHIAHAPILAPYWPWQKSHRQHHQYTSHLEKDKGHPWTTEEDWVTKNFVFKHFAKLPISGLFRWNPIYTGLGLPDGSHFWPYSKLFTTTTERIQCVISGLACLFCAGIALHLNDYSIYNFIKYYYIPCMFQGFWLVIITYLQHQSETIEVYEEGSWNYVRGQLQTIDRTYGFGIDTILHHISDGHVAHHFFFTRIPHYHLMKATKAIQNVLKDYPGAYKRKTNYDFVFEYLKLNIILEYLTVVKETRKNDTKKEYPTLEELRNAIPSECFEKDALKSIFFLAWDLLCLAGMYFVFGMFGFSLFVVGHDCGHTTFSNYTWLNDICGHIAHAPIMAPYWPWQKSHRQHHQYTSHFDKDRGHVWIDKESYDGMDYLSKEFHKFPPSGLIFWHLYTFAGIADGSHYWPWSRLFTNTKERIQCAVSALAVFACMYAAFVFVDYSIYNWIKYYYIPCCFTGYWLVIVTYLQHRDESIEVYEEGDWNYVKGQLQTYDRYYGFGIDYIMHHITDCHIVHHLFFTKIPHYKLKDATKAIKNVLKDYPGTYKYKYTYDFVFEYHRLQPVLEYLVKKGNGLMKYFIPMEVPKTKGE</sequence>
<dbReference type="SMART" id="SM00256">
    <property type="entry name" value="FBOX"/>
    <property type="match status" value="1"/>
</dbReference>
<feature type="transmembrane region" description="Helical" evidence="1">
    <location>
        <begin position="1202"/>
        <end position="1220"/>
    </location>
</feature>
<dbReference type="PROSITE" id="PS50181">
    <property type="entry name" value="FBOX"/>
    <property type="match status" value="1"/>
</dbReference>
<accession>A0AAF5DLG9</accession>
<evidence type="ECO:0000313" key="4">
    <source>
        <dbReference type="WBParaSite" id="TCONS_00013487.p1"/>
    </source>
</evidence>
<feature type="transmembrane region" description="Helical" evidence="1">
    <location>
        <begin position="849"/>
        <end position="868"/>
    </location>
</feature>
<keyword evidence="1" id="KW-1133">Transmembrane helix</keyword>
<dbReference type="GO" id="GO:0016491">
    <property type="term" value="F:oxidoreductase activity"/>
    <property type="evidence" value="ECO:0007669"/>
    <property type="project" value="InterPro"/>
</dbReference>
<dbReference type="InterPro" id="IPR001810">
    <property type="entry name" value="F-box_dom"/>
</dbReference>
<dbReference type="SUPFAM" id="SSF81383">
    <property type="entry name" value="F-box domain"/>
    <property type="match status" value="1"/>
</dbReference>
<name>A0AAF5DLG9_STRER</name>
<keyword evidence="1" id="KW-0812">Transmembrane</keyword>
<dbReference type="CDD" id="cd03507">
    <property type="entry name" value="Delta12-FADS-like"/>
    <property type="match status" value="2"/>
</dbReference>
<dbReference type="InterPro" id="IPR032675">
    <property type="entry name" value="LRR_dom_sf"/>
</dbReference>
<feature type="transmembrane region" description="Helical" evidence="1">
    <location>
        <begin position="1036"/>
        <end position="1061"/>
    </location>
</feature>
<dbReference type="Pfam" id="PF12937">
    <property type="entry name" value="F-box-like"/>
    <property type="match status" value="1"/>
</dbReference>
<dbReference type="Pfam" id="PF00487">
    <property type="entry name" value="FA_desaturase"/>
    <property type="match status" value="2"/>
</dbReference>
<keyword evidence="3" id="KW-1185">Reference proteome</keyword>
<feature type="transmembrane region" description="Helical" evidence="1">
    <location>
        <begin position="1141"/>
        <end position="1160"/>
    </location>
</feature>
<keyword evidence="1" id="KW-0472">Membrane</keyword>
<dbReference type="Proteomes" id="UP000035681">
    <property type="component" value="Unplaced"/>
</dbReference>
<protein>
    <submittedName>
        <fullName evidence="4">FA_desaturase domain-containing protein</fullName>
    </submittedName>
</protein>
<dbReference type="PANTHER" id="PTHR32100">
    <property type="entry name" value="OMEGA-6 FATTY ACID DESATURASE, CHLOROPLASTIC"/>
    <property type="match status" value="1"/>
</dbReference>
<organism evidence="3 4">
    <name type="scientific">Strongyloides stercoralis</name>
    <name type="common">Threadworm</name>
    <dbReference type="NCBI Taxonomy" id="6248"/>
    <lineage>
        <taxon>Eukaryota</taxon>
        <taxon>Metazoa</taxon>
        <taxon>Ecdysozoa</taxon>
        <taxon>Nematoda</taxon>
        <taxon>Chromadorea</taxon>
        <taxon>Rhabditida</taxon>
        <taxon>Tylenchina</taxon>
        <taxon>Panagrolaimomorpha</taxon>
        <taxon>Strongyloidoidea</taxon>
        <taxon>Strongyloididae</taxon>
        <taxon>Strongyloides</taxon>
    </lineage>
</organism>
<evidence type="ECO:0000256" key="1">
    <source>
        <dbReference type="SAM" id="Phobius"/>
    </source>
</evidence>
<dbReference type="InterPro" id="IPR036047">
    <property type="entry name" value="F-box-like_dom_sf"/>
</dbReference>
<reference evidence="4" key="1">
    <citation type="submission" date="2024-02" db="UniProtKB">
        <authorList>
            <consortium name="WormBaseParasite"/>
        </authorList>
    </citation>
    <scope>IDENTIFICATION</scope>
</reference>
<dbReference type="Gene3D" id="3.80.10.10">
    <property type="entry name" value="Ribonuclease Inhibitor"/>
    <property type="match status" value="2"/>
</dbReference>
<feature type="domain" description="F-box" evidence="2">
    <location>
        <begin position="159"/>
        <end position="205"/>
    </location>
</feature>